<proteinExistence type="predicted"/>
<feature type="compositionally biased region" description="Basic and acidic residues" evidence="1">
    <location>
        <begin position="80"/>
        <end position="94"/>
    </location>
</feature>
<organism evidence="2 3">
    <name type="scientific">Coniochaeta pulveracea</name>
    <dbReference type="NCBI Taxonomy" id="177199"/>
    <lineage>
        <taxon>Eukaryota</taxon>
        <taxon>Fungi</taxon>
        <taxon>Dikarya</taxon>
        <taxon>Ascomycota</taxon>
        <taxon>Pezizomycotina</taxon>
        <taxon>Sordariomycetes</taxon>
        <taxon>Sordariomycetidae</taxon>
        <taxon>Coniochaetales</taxon>
        <taxon>Coniochaetaceae</taxon>
        <taxon>Coniochaeta</taxon>
    </lineage>
</organism>
<name>A0A420YGC2_9PEZI</name>
<dbReference type="AlphaFoldDB" id="A0A420YGC2"/>
<keyword evidence="3" id="KW-1185">Reference proteome</keyword>
<dbReference type="OrthoDB" id="5416172at2759"/>
<reference evidence="2 3" key="1">
    <citation type="submission" date="2018-08" db="EMBL/GenBank/DDBJ databases">
        <title>Draft genome of the lignicolous fungus Coniochaeta pulveracea.</title>
        <authorList>
            <person name="Borstlap C.J."/>
            <person name="De Witt R.N."/>
            <person name="Botha A."/>
            <person name="Volschenk H."/>
        </authorList>
    </citation>
    <scope>NUCLEOTIDE SEQUENCE [LARGE SCALE GENOMIC DNA]</scope>
    <source>
        <strain evidence="2 3">CAB683</strain>
    </source>
</reference>
<dbReference type="EMBL" id="QVQW01000011">
    <property type="protein sequence ID" value="RKU46918.1"/>
    <property type="molecule type" value="Genomic_DNA"/>
</dbReference>
<feature type="compositionally biased region" description="Low complexity" evidence="1">
    <location>
        <begin position="97"/>
        <end position="111"/>
    </location>
</feature>
<accession>A0A420YGC2</accession>
<feature type="region of interest" description="Disordered" evidence="1">
    <location>
        <begin position="1"/>
        <end position="48"/>
    </location>
</feature>
<evidence type="ECO:0000256" key="1">
    <source>
        <dbReference type="SAM" id="MobiDB-lite"/>
    </source>
</evidence>
<gene>
    <name evidence="2" type="ORF">DL546_003461</name>
</gene>
<evidence type="ECO:0000313" key="2">
    <source>
        <dbReference type="EMBL" id="RKU46918.1"/>
    </source>
</evidence>
<sequence length="111" mass="11424">MSANNSGGDLFDMAKDGTKIPEDSAKPNYIPSKARPDQTGEETAGGLGASKLHMAADNATATTGFGEVVSANGGELPDDIGQKYSRDGGKERGSEPNSHGGRNTNTHGHHT</sequence>
<feature type="compositionally biased region" description="Basic and acidic residues" evidence="1">
    <location>
        <begin position="12"/>
        <end position="25"/>
    </location>
</feature>
<feature type="region of interest" description="Disordered" evidence="1">
    <location>
        <begin position="66"/>
        <end position="111"/>
    </location>
</feature>
<dbReference type="Proteomes" id="UP000275385">
    <property type="component" value="Unassembled WGS sequence"/>
</dbReference>
<evidence type="ECO:0000313" key="3">
    <source>
        <dbReference type="Proteomes" id="UP000275385"/>
    </source>
</evidence>
<comment type="caution">
    <text evidence="2">The sequence shown here is derived from an EMBL/GenBank/DDBJ whole genome shotgun (WGS) entry which is preliminary data.</text>
</comment>
<protein>
    <submittedName>
        <fullName evidence="2">Uncharacterized protein</fullName>
    </submittedName>
</protein>